<evidence type="ECO:0000313" key="4">
    <source>
        <dbReference type="Proteomes" id="UP000429607"/>
    </source>
</evidence>
<organism evidence="3 4">
    <name type="scientific">Phytophthora rubi</name>
    <dbReference type="NCBI Taxonomy" id="129364"/>
    <lineage>
        <taxon>Eukaryota</taxon>
        <taxon>Sar</taxon>
        <taxon>Stramenopiles</taxon>
        <taxon>Oomycota</taxon>
        <taxon>Peronosporomycetes</taxon>
        <taxon>Peronosporales</taxon>
        <taxon>Peronosporaceae</taxon>
        <taxon>Phytophthora</taxon>
    </lineage>
</organism>
<keyword evidence="2" id="KW-0732">Signal</keyword>
<gene>
    <name evidence="3" type="ORF">PR001_g24250</name>
</gene>
<evidence type="ECO:0000256" key="2">
    <source>
        <dbReference type="SAM" id="SignalP"/>
    </source>
</evidence>
<name>A0A6A3IF25_9STRA</name>
<dbReference type="EMBL" id="QXFV01003042">
    <property type="protein sequence ID" value="KAE8980541.1"/>
    <property type="molecule type" value="Genomic_DNA"/>
</dbReference>
<sequence length="91" mass="9581">MEAAVLSLRVTALLGLCTPREPVRAESGSGTTRRLPNNGLPRGTFLAGGSCPAGPVATRRQPSQSIDNACVKANVWWLTMSELATVQCTGR</sequence>
<proteinExistence type="predicted"/>
<evidence type="ECO:0000256" key="1">
    <source>
        <dbReference type="SAM" id="MobiDB-lite"/>
    </source>
</evidence>
<comment type="caution">
    <text evidence="3">The sequence shown here is derived from an EMBL/GenBank/DDBJ whole genome shotgun (WGS) entry which is preliminary data.</text>
</comment>
<feature type="signal peptide" evidence="2">
    <location>
        <begin position="1"/>
        <end position="25"/>
    </location>
</feature>
<reference evidence="3 4" key="1">
    <citation type="submission" date="2018-09" db="EMBL/GenBank/DDBJ databases">
        <title>Genomic investigation of the strawberry pathogen Phytophthora fragariae indicates pathogenicity is determined by transcriptional variation in three key races.</title>
        <authorList>
            <person name="Adams T.M."/>
            <person name="Armitage A.D."/>
            <person name="Sobczyk M.K."/>
            <person name="Bates H.J."/>
            <person name="Dunwell J.M."/>
            <person name="Nellist C.F."/>
            <person name="Harrison R.J."/>
        </authorList>
    </citation>
    <scope>NUCLEOTIDE SEQUENCE [LARGE SCALE GENOMIC DNA]</scope>
    <source>
        <strain evidence="3 4">SCRP249</strain>
    </source>
</reference>
<evidence type="ECO:0000313" key="3">
    <source>
        <dbReference type="EMBL" id="KAE8980541.1"/>
    </source>
</evidence>
<protein>
    <recommendedName>
        <fullName evidence="5">Secreted protein</fullName>
    </recommendedName>
</protein>
<dbReference type="Proteomes" id="UP000429607">
    <property type="component" value="Unassembled WGS sequence"/>
</dbReference>
<feature type="chain" id="PRO_5025504933" description="Secreted protein" evidence="2">
    <location>
        <begin position="26"/>
        <end position="91"/>
    </location>
</feature>
<feature type="region of interest" description="Disordered" evidence="1">
    <location>
        <begin position="22"/>
        <end position="41"/>
    </location>
</feature>
<dbReference type="AlphaFoldDB" id="A0A6A3IF25"/>
<accession>A0A6A3IF25</accession>
<evidence type="ECO:0008006" key="5">
    <source>
        <dbReference type="Google" id="ProtNLM"/>
    </source>
</evidence>